<feature type="compositionally biased region" description="Basic and acidic residues" evidence="2">
    <location>
        <begin position="56"/>
        <end position="77"/>
    </location>
</feature>
<reference evidence="3 4" key="1">
    <citation type="journal article" date="2022" name="Nat. Plants">
        <title>Genomes of leafy and leafless Platanthera orchids illuminate the evolution of mycoheterotrophy.</title>
        <authorList>
            <person name="Li M.H."/>
            <person name="Liu K.W."/>
            <person name="Li Z."/>
            <person name="Lu H.C."/>
            <person name="Ye Q.L."/>
            <person name="Zhang D."/>
            <person name="Wang J.Y."/>
            <person name="Li Y.F."/>
            <person name="Zhong Z.M."/>
            <person name="Liu X."/>
            <person name="Yu X."/>
            <person name="Liu D.K."/>
            <person name="Tu X.D."/>
            <person name="Liu B."/>
            <person name="Hao Y."/>
            <person name="Liao X.Y."/>
            <person name="Jiang Y.T."/>
            <person name="Sun W.H."/>
            <person name="Chen J."/>
            <person name="Chen Y.Q."/>
            <person name="Ai Y."/>
            <person name="Zhai J.W."/>
            <person name="Wu S.S."/>
            <person name="Zhou Z."/>
            <person name="Hsiao Y.Y."/>
            <person name="Wu W.L."/>
            <person name="Chen Y.Y."/>
            <person name="Lin Y.F."/>
            <person name="Hsu J.L."/>
            <person name="Li C.Y."/>
            <person name="Wang Z.W."/>
            <person name="Zhao X."/>
            <person name="Zhong W.Y."/>
            <person name="Ma X.K."/>
            <person name="Ma L."/>
            <person name="Huang J."/>
            <person name="Chen G.Z."/>
            <person name="Huang M.Z."/>
            <person name="Huang L."/>
            <person name="Peng D.H."/>
            <person name="Luo Y.B."/>
            <person name="Zou S.Q."/>
            <person name="Chen S.P."/>
            <person name="Lan S."/>
            <person name="Tsai W.C."/>
            <person name="Van de Peer Y."/>
            <person name="Liu Z.J."/>
        </authorList>
    </citation>
    <scope>NUCLEOTIDE SEQUENCE [LARGE SCALE GENOMIC DNA]</scope>
    <source>
        <strain evidence="3">Lor288</strain>
    </source>
</reference>
<evidence type="ECO:0000256" key="1">
    <source>
        <dbReference type="ARBA" id="ARBA00022679"/>
    </source>
</evidence>
<dbReference type="EMBL" id="JBBWWR010000013">
    <property type="protein sequence ID" value="KAK8956089.1"/>
    <property type="molecule type" value="Genomic_DNA"/>
</dbReference>
<accession>A0ABR2M105</accession>
<proteinExistence type="predicted"/>
<gene>
    <name evidence="3" type="primary">DCR</name>
    <name evidence="3" type="ORF">KSP40_PGU007048</name>
</gene>
<name>A0ABR2M105_9ASPA</name>
<dbReference type="GO" id="GO:0016746">
    <property type="term" value="F:acyltransferase activity"/>
    <property type="evidence" value="ECO:0007669"/>
    <property type="project" value="UniProtKB-KW"/>
</dbReference>
<organism evidence="3 4">
    <name type="scientific">Platanthera guangdongensis</name>
    <dbReference type="NCBI Taxonomy" id="2320717"/>
    <lineage>
        <taxon>Eukaryota</taxon>
        <taxon>Viridiplantae</taxon>
        <taxon>Streptophyta</taxon>
        <taxon>Embryophyta</taxon>
        <taxon>Tracheophyta</taxon>
        <taxon>Spermatophyta</taxon>
        <taxon>Magnoliopsida</taxon>
        <taxon>Liliopsida</taxon>
        <taxon>Asparagales</taxon>
        <taxon>Orchidaceae</taxon>
        <taxon>Orchidoideae</taxon>
        <taxon>Orchideae</taxon>
        <taxon>Orchidinae</taxon>
        <taxon>Platanthera</taxon>
    </lineage>
</organism>
<dbReference type="InterPro" id="IPR023213">
    <property type="entry name" value="CAT-like_dom_sf"/>
</dbReference>
<keyword evidence="4" id="KW-1185">Reference proteome</keyword>
<keyword evidence="1" id="KW-0808">Transferase</keyword>
<dbReference type="Proteomes" id="UP001412067">
    <property type="component" value="Unassembled WGS sequence"/>
</dbReference>
<dbReference type="PANTHER" id="PTHR31896:SF76">
    <property type="entry name" value="BAHD ACYLTRANSFERASE DCR"/>
    <property type="match status" value="1"/>
</dbReference>
<sequence>MPNSLYVRLRHLARLSLAEAPQSGPGCSDQLLQKIQVLRGRSPIFARGNSRRAQTQRREEQKQRAEQQNQRLEEEQRSGFGARRTTDFKRATQRAATSKRREEEIAEHSGGMMKWRAARPPFAARGRRARHAVDWACSGGPPGASSSGEAGANAGETRLNAAQDRPRTLSTSIGAVAAVVAHELVVSKPALPTDVQARVFSFWKSTVLRLKSSTNSSLPDNTKPFSTFQSLATHAWRSVSHARRLPPEAITVFAVFADCRLRIRPSIPNSYFGNLIQVVFTDTAVEALLTAPP</sequence>
<feature type="region of interest" description="Disordered" evidence="2">
    <location>
        <begin position="43"/>
        <end position="113"/>
    </location>
</feature>
<dbReference type="Pfam" id="PF02458">
    <property type="entry name" value="Transferase"/>
    <property type="match status" value="1"/>
</dbReference>
<dbReference type="InterPro" id="IPR051283">
    <property type="entry name" value="Sec_Metabolite_Acyltrans"/>
</dbReference>
<evidence type="ECO:0000256" key="2">
    <source>
        <dbReference type="SAM" id="MobiDB-lite"/>
    </source>
</evidence>
<keyword evidence="3" id="KW-0012">Acyltransferase</keyword>
<dbReference type="PANTHER" id="PTHR31896">
    <property type="entry name" value="FAMILY REGULATORY PROTEIN, PUTATIVE (AFU_ORTHOLOGUE AFUA_3G14730)-RELATED"/>
    <property type="match status" value="1"/>
</dbReference>
<protein>
    <submittedName>
        <fullName evidence="3">BAHD acyltransferase DCR</fullName>
    </submittedName>
</protein>
<evidence type="ECO:0000313" key="4">
    <source>
        <dbReference type="Proteomes" id="UP001412067"/>
    </source>
</evidence>
<evidence type="ECO:0000313" key="3">
    <source>
        <dbReference type="EMBL" id="KAK8956089.1"/>
    </source>
</evidence>
<dbReference type="Gene3D" id="3.30.559.10">
    <property type="entry name" value="Chloramphenicol acetyltransferase-like domain"/>
    <property type="match status" value="1"/>
</dbReference>
<comment type="caution">
    <text evidence="3">The sequence shown here is derived from an EMBL/GenBank/DDBJ whole genome shotgun (WGS) entry which is preliminary data.</text>
</comment>